<dbReference type="Proteomes" id="UP000886595">
    <property type="component" value="Unassembled WGS sequence"/>
</dbReference>
<accession>A0A8X7QVQ1</accession>
<comment type="caution">
    <text evidence="1">The sequence shown here is derived from an EMBL/GenBank/DDBJ whole genome shotgun (WGS) entry which is preliminary data.</text>
</comment>
<proteinExistence type="predicted"/>
<dbReference type="OrthoDB" id="1095085at2759"/>
<keyword evidence="2" id="KW-1185">Reference proteome</keyword>
<name>A0A8X7QVQ1_BRACI</name>
<protein>
    <submittedName>
        <fullName evidence="1">Uncharacterized protein</fullName>
    </submittedName>
</protein>
<dbReference type="AlphaFoldDB" id="A0A8X7QVQ1"/>
<dbReference type="EMBL" id="JAAMPC010000012">
    <property type="protein sequence ID" value="KAG2276448.1"/>
    <property type="molecule type" value="Genomic_DNA"/>
</dbReference>
<evidence type="ECO:0000313" key="1">
    <source>
        <dbReference type="EMBL" id="KAG2276448.1"/>
    </source>
</evidence>
<reference evidence="1 2" key="1">
    <citation type="submission" date="2020-02" db="EMBL/GenBank/DDBJ databases">
        <authorList>
            <person name="Ma Q."/>
            <person name="Huang Y."/>
            <person name="Song X."/>
            <person name="Pei D."/>
        </authorList>
    </citation>
    <scope>NUCLEOTIDE SEQUENCE [LARGE SCALE GENOMIC DNA]</scope>
    <source>
        <strain evidence="1">Sxm20200214</strain>
        <tissue evidence="1">Leaf</tissue>
    </source>
</reference>
<gene>
    <name evidence="1" type="ORF">Bca52824_059003</name>
</gene>
<evidence type="ECO:0000313" key="2">
    <source>
        <dbReference type="Proteomes" id="UP000886595"/>
    </source>
</evidence>
<sequence>MNQMANDGHNQEAAQPRNVLGVLNPSKVNGSLWFKRDSITNEIRTIIRSDYPSPYISKLVNCTATRKRLMVVLI</sequence>
<organism evidence="1 2">
    <name type="scientific">Brassica carinata</name>
    <name type="common">Ethiopian mustard</name>
    <name type="synonym">Abyssinian cabbage</name>
    <dbReference type="NCBI Taxonomy" id="52824"/>
    <lineage>
        <taxon>Eukaryota</taxon>
        <taxon>Viridiplantae</taxon>
        <taxon>Streptophyta</taxon>
        <taxon>Embryophyta</taxon>
        <taxon>Tracheophyta</taxon>
        <taxon>Spermatophyta</taxon>
        <taxon>Magnoliopsida</taxon>
        <taxon>eudicotyledons</taxon>
        <taxon>Gunneridae</taxon>
        <taxon>Pentapetalae</taxon>
        <taxon>rosids</taxon>
        <taxon>malvids</taxon>
        <taxon>Brassicales</taxon>
        <taxon>Brassicaceae</taxon>
        <taxon>Brassiceae</taxon>
        <taxon>Brassica</taxon>
    </lineage>
</organism>